<dbReference type="InterPro" id="IPR011953">
    <property type="entry name" value="Cobalto_CobN"/>
</dbReference>
<dbReference type="PANTHER" id="PTHR44119:SF4">
    <property type="entry name" value="AEROBIC COBALTOCHELATASE SUBUNIT COBN"/>
    <property type="match status" value="1"/>
</dbReference>
<evidence type="ECO:0000259" key="3">
    <source>
        <dbReference type="Pfam" id="PF02514"/>
    </source>
</evidence>
<dbReference type="EMBL" id="FXWK01000001">
    <property type="protein sequence ID" value="SMQ59359.1"/>
    <property type="molecule type" value="Genomic_DNA"/>
</dbReference>
<dbReference type="InterPro" id="IPR003672">
    <property type="entry name" value="CobN/Mg_chltase"/>
</dbReference>
<dbReference type="PANTHER" id="PTHR44119">
    <property type="entry name" value="MAGNESIUM-CHELATASE SUBUNIT CHLH, CHLOROPLASTIC"/>
    <property type="match status" value="1"/>
</dbReference>
<keyword evidence="5" id="KW-1185">Reference proteome</keyword>
<name>A0A1Y6EA44_9HYPH</name>
<feature type="region of interest" description="Disordered" evidence="2">
    <location>
        <begin position="223"/>
        <end position="242"/>
    </location>
</feature>
<sequence>MHLLSAQAGAIQQEGEAIDLAQSPGAYIFASSADSELAMLAGAVDRAGETGLRLANTLRLVNNLSVDMWLEQTVAHARLVVLRLIGGAAYFQYGVDELTALCANRRIPLVLLPGDANPDPILQARSTVHPDDWTTLHRLFISGGPDNADAILAAFAALAAPNPLGERSAAQPPGEGALLPNIEVKPFPRFGLWHPKTGMTNEGDLRALYPPSSGAARHLLPQGEKGGAGAETRAVPPSPLVGEGARRAGEGAFSSITQYIPILFYRAALEGAGTATLEALIAELESHGLAPVPLLVSSLKEAACVRFVQNALAAFPPSAIFNLTAFALGVADLDDKANPFSGTDAPVIQLIQSGRSESQWAADPQGLSSKDMAMYLVMPEVDGRIGGLLVGHKADAVWHERTQCPLSAYAPDAGGIRRAVDLAFNWSRLRATPHAGRRIAMVLANYPIRDGRLANGVGYDAPESTVRMLMALAEAGYNLSPPSPVGGGDEGGGPSAGHPIYPRSSVDLISRFQSGPTNAHPQRGTADAVLPLAQYAALFATLPDEIRTAVTARWGDPATDPFIRENAFHLPAHRFGNVVLMLQPARGWQLDETLSYHDPNLVPPHAYIAAYLWIRHEFGAHALIHNGKHGTLEWLPGKSAALDADCCPDALWGQLPHLYPFIVNDPGEGTQAKRRTGAVIIDHLVPPLTRAETYGPLKDLEALLDEYYAASGMDRRRLNDLRRRILDFVSDSRLDQDIGLPEGETEALIKIDNFLCDLKEAQIRDGLHVFGSSPEGGMARDLAVALARVPRGDAPGDNALIRALADDLKLGFDPLTAKLGDPWTGPVPETIHPHGAEVWGTIRTTGDMVERLEHLAADLVSGTLDCPENWPATRAVLDTVETVIEPRLAASGPAEMQAFLDALDGKFITPGPSGAPSRGRLDVLPTGRNFYSVDARAVPTPSAWELGRKSAESLVLRHLQDTGHHLRATALSVWGTANMRTGGDDIAQALALIGARPTWDPGSLRVSGYEIVPLARLGRPRVDVTLRISGFFRDAFPAQIALFDRAARAIGALDEPEDDNPIAARMRAEALGLMAQGKSEKDAALEAGARIFGSRPGTYGAGLGQLIDSGKWSGKADLADQVLRWGQYAYGATTHGTPLQERFRARLGQIDAVIHNQDNREHDLLDSDNYYQFEGGLSLAAETLSGARPAAYHNDHSRPERPIVRTLEEEIAHVMRSRVVNPKWLAGMMRHGYRGAFEIIATVDFMFAFAATTGAVKTHHFDLAFEAFVEDDTVRDFLEASNRFGYDELMAKFREARERGLWSPRSNSVFAYLEPTP</sequence>
<proteinExistence type="predicted"/>
<dbReference type="EC" id="6.6.1.2" evidence="1"/>
<dbReference type="NCBIfam" id="TIGR02257">
    <property type="entry name" value="cobalto_cobN"/>
    <property type="match status" value="1"/>
</dbReference>
<evidence type="ECO:0000313" key="5">
    <source>
        <dbReference type="Proteomes" id="UP000194474"/>
    </source>
</evidence>
<dbReference type="RefSeq" id="WP_086468707.1">
    <property type="nucleotide sequence ID" value="NZ_FXWK01000001.1"/>
</dbReference>
<feature type="domain" description="CobN/magnesium chelatase" evidence="3">
    <location>
        <begin position="256"/>
        <end position="1307"/>
    </location>
</feature>
<dbReference type="Pfam" id="PF02514">
    <property type="entry name" value="CobN-Mg_chel"/>
    <property type="match status" value="1"/>
</dbReference>
<gene>
    <name evidence="4" type="ORF">SAMN06295905_0218</name>
</gene>
<organism evidence="4 5">
    <name type="scientific">Devosia lucknowensis</name>
    <dbReference type="NCBI Taxonomy" id="1096929"/>
    <lineage>
        <taxon>Bacteria</taxon>
        <taxon>Pseudomonadati</taxon>
        <taxon>Pseudomonadota</taxon>
        <taxon>Alphaproteobacteria</taxon>
        <taxon>Hyphomicrobiales</taxon>
        <taxon>Devosiaceae</taxon>
        <taxon>Devosia</taxon>
    </lineage>
</organism>
<dbReference type="GO" id="GO:0051116">
    <property type="term" value="F:cobaltochelatase activity"/>
    <property type="evidence" value="ECO:0007669"/>
    <property type="project" value="UniProtKB-UniRule"/>
</dbReference>
<dbReference type="Proteomes" id="UP000194474">
    <property type="component" value="Unassembled WGS sequence"/>
</dbReference>
<evidence type="ECO:0000256" key="1">
    <source>
        <dbReference type="NCBIfam" id="TIGR02257"/>
    </source>
</evidence>
<protein>
    <recommendedName>
        <fullName evidence="1">Cobaltochelatase subunit CobN</fullName>
        <ecNumber evidence="1">6.6.1.2</ecNumber>
    </recommendedName>
</protein>
<evidence type="ECO:0000256" key="2">
    <source>
        <dbReference type="SAM" id="MobiDB-lite"/>
    </source>
</evidence>
<dbReference type="GO" id="GO:0009236">
    <property type="term" value="P:cobalamin biosynthetic process"/>
    <property type="evidence" value="ECO:0007669"/>
    <property type="project" value="UniProtKB-UniRule"/>
</dbReference>
<reference evidence="5" key="1">
    <citation type="submission" date="2017-04" db="EMBL/GenBank/DDBJ databases">
        <authorList>
            <person name="Varghese N."/>
            <person name="Submissions S."/>
        </authorList>
    </citation>
    <scope>NUCLEOTIDE SEQUENCE [LARGE SCALE GENOMIC DNA]</scope>
</reference>
<dbReference type="OrthoDB" id="9757976at2"/>
<dbReference type="CDD" id="cd10150">
    <property type="entry name" value="CobN_like"/>
    <property type="match status" value="1"/>
</dbReference>
<evidence type="ECO:0000313" key="4">
    <source>
        <dbReference type="EMBL" id="SMQ59359.1"/>
    </source>
</evidence>
<accession>A0A1Y6EA44</accession>